<dbReference type="GO" id="GO:0046872">
    <property type="term" value="F:metal ion binding"/>
    <property type="evidence" value="ECO:0007669"/>
    <property type="project" value="InterPro"/>
</dbReference>
<name>A0AAU6UFM9_UNCXX</name>
<dbReference type="Gene3D" id="3.40.50.1980">
    <property type="entry name" value="Nitrogenase molybdenum iron protein domain"/>
    <property type="match status" value="1"/>
</dbReference>
<protein>
    <submittedName>
        <fullName evidence="2">Metal ABC transporter</fullName>
    </submittedName>
</protein>
<sequence>MDNVMYPHCRTIMTKLWLLLCSSLLLVSLSAQAQDRVLTSLPVTYWLTKQLVAQTPIEVVYLPSPRFSLQRHQSWFDSEQQKVAKYAREATAVVTIRSIWPQDPIYPQVRQYNIHLVPIDAAQALTPRAPAVSSLRDGQGQISPYVWLNPLNLTTMLNNISLDLQQIFSSQQAAIQANQQRVARELQQQLFANQARLFNHEVESVVLLDEALLDFAAGYSLSIQGQQFKPELEWNTQDQQQLKQWLQTSSDVWVLTTRPPSPALKALLGEFSRYIVIDPLSRLGQGFDVEHPWQRWQIDLD</sequence>
<dbReference type="Pfam" id="PF01297">
    <property type="entry name" value="ZnuA"/>
    <property type="match status" value="1"/>
</dbReference>
<dbReference type="SUPFAM" id="SSF53807">
    <property type="entry name" value="Helical backbone' metal receptor"/>
    <property type="match status" value="1"/>
</dbReference>
<feature type="signal peptide" evidence="1">
    <location>
        <begin position="1"/>
        <end position="33"/>
    </location>
</feature>
<accession>A0AAU6UFM9</accession>
<dbReference type="InterPro" id="IPR006127">
    <property type="entry name" value="ZnuA-like"/>
</dbReference>
<evidence type="ECO:0000313" key="2">
    <source>
        <dbReference type="EMBL" id="XAG72672.1"/>
    </source>
</evidence>
<evidence type="ECO:0000256" key="1">
    <source>
        <dbReference type="SAM" id="SignalP"/>
    </source>
</evidence>
<dbReference type="EMBL" id="CP095346">
    <property type="protein sequence ID" value="XAG72672.1"/>
    <property type="molecule type" value="Genomic_DNA"/>
</dbReference>
<feature type="chain" id="PRO_5043952397" evidence="1">
    <location>
        <begin position="34"/>
        <end position="301"/>
    </location>
</feature>
<keyword evidence="1" id="KW-0732">Signal</keyword>
<dbReference type="AlphaFoldDB" id="A0AAU6UFM9"/>
<dbReference type="GO" id="GO:0030001">
    <property type="term" value="P:metal ion transport"/>
    <property type="evidence" value="ECO:0007669"/>
    <property type="project" value="InterPro"/>
</dbReference>
<gene>
    <name evidence="2" type="ORF">MRN42_12105</name>
</gene>
<organism evidence="2">
    <name type="scientific">bacterium 19NY04SH03</name>
    <dbReference type="NCBI Taxonomy" id="2920647"/>
    <lineage>
        <taxon>Bacteria</taxon>
    </lineage>
</organism>
<proteinExistence type="predicted"/>
<reference evidence="2" key="1">
    <citation type="submission" date="2022-03" db="EMBL/GenBank/DDBJ databases">
        <title>Sea Food Isolates.</title>
        <authorList>
            <person name="Li c."/>
        </authorList>
    </citation>
    <scope>NUCLEOTIDE SEQUENCE</scope>
    <source>
        <strain evidence="2">19NY04SH03</strain>
    </source>
</reference>